<evidence type="ECO:0000313" key="1">
    <source>
        <dbReference type="EMBL" id="CAG8636276.1"/>
    </source>
</evidence>
<dbReference type="AlphaFoldDB" id="A0A9N9GX78"/>
<evidence type="ECO:0000313" key="2">
    <source>
        <dbReference type="Proteomes" id="UP000789396"/>
    </source>
</evidence>
<sequence length="103" mass="11767">LTECIAPLEDLFRRLDDVGNEFRCNIRAYNNIFAFTSMGVRIDKNLANANHGLDQRTYNVPTASQVAAIWVEGYESTNLTTKQYYAYKLQIYQNSPLLLHFGG</sequence>
<comment type="caution">
    <text evidence="1">The sequence shown here is derived from an EMBL/GenBank/DDBJ whole genome shotgun (WGS) entry which is preliminary data.</text>
</comment>
<reference evidence="1" key="1">
    <citation type="submission" date="2021-06" db="EMBL/GenBank/DDBJ databases">
        <authorList>
            <person name="Kallberg Y."/>
            <person name="Tangrot J."/>
            <person name="Rosling A."/>
        </authorList>
    </citation>
    <scope>NUCLEOTIDE SEQUENCE</scope>
    <source>
        <strain evidence="1">IN212</strain>
    </source>
</reference>
<name>A0A9N9GX78_9GLOM</name>
<protein>
    <submittedName>
        <fullName evidence="1">4043_t:CDS:1</fullName>
    </submittedName>
</protein>
<feature type="non-terminal residue" evidence="1">
    <location>
        <position position="103"/>
    </location>
</feature>
<proteinExistence type="predicted"/>
<gene>
    <name evidence="1" type="ORF">RFULGI_LOCUS7913</name>
</gene>
<dbReference type="PANTHER" id="PTHR45786">
    <property type="entry name" value="DNA BINDING PROTEIN-LIKE"/>
    <property type="match status" value="1"/>
</dbReference>
<dbReference type="EMBL" id="CAJVPZ010012073">
    <property type="protein sequence ID" value="CAG8636276.1"/>
    <property type="molecule type" value="Genomic_DNA"/>
</dbReference>
<dbReference type="Proteomes" id="UP000789396">
    <property type="component" value="Unassembled WGS sequence"/>
</dbReference>
<dbReference type="OrthoDB" id="2431500at2759"/>
<dbReference type="PANTHER" id="PTHR45786:SF74">
    <property type="entry name" value="ATP-DEPENDENT DNA HELICASE"/>
    <property type="match status" value="1"/>
</dbReference>
<organism evidence="1 2">
    <name type="scientific">Racocetra fulgida</name>
    <dbReference type="NCBI Taxonomy" id="60492"/>
    <lineage>
        <taxon>Eukaryota</taxon>
        <taxon>Fungi</taxon>
        <taxon>Fungi incertae sedis</taxon>
        <taxon>Mucoromycota</taxon>
        <taxon>Glomeromycotina</taxon>
        <taxon>Glomeromycetes</taxon>
        <taxon>Diversisporales</taxon>
        <taxon>Gigasporaceae</taxon>
        <taxon>Racocetra</taxon>
    </lineage>
</organism>
<accession>A0A9N9GX78</accession>
<keyword evidence="2" id="KW-1185">Reference proteome</keyword>